<keyword evidence="6 15" id="KW-0597">Phosphoprotein</keyword>
<evidence type="ECO:0000259" key="16">
    <source>
        <dbReference type="PROSITE" id="PS50109"/>
    </source>
</evidence>
<evidence type="ECO:0000256" key="4">
    <source>
        <dbReference type="ARBA" id="ARBA00022475"/>
    </source>
</evidence>
<dbReference type="EMBL" id="RYFG02000014">
    <property type="protein sequence ID" value="TRX02124.1"/>
    <property type="molecule type" value="Genomic_DNA"/>
</dbReference>
<keyword evidence="10" id="KW-0067">ATP-binding</keyword>
<accession>A0ABY3CFK3</accession>
<evidence type="ECO:0000256" key="2">
    <source>
        <dbReference type="ARBA" id="ARBA00004429"/>
    </source>
</evidence>
<dbReference type="PANTHER" id="PTHR43047">
    <property type="entry name" value="TWO-COMPONENT HISTIDINE PROTEIN KINASE"/>
    <property type="match status" value="1"/>
</dbReference>
<evidence type="ECO:0000313" key="20">
    <source>
        <dbReference type="Proteomes" id="UP000733744"/>
    </source>
</evidence>
<comment type="catalytic activity">
    <reaction evidence="1">
        <text>ATP + protein L-histidine = ADP + protein N-phospho-L-histidine.</text>
        <dbReference type="EC" id="2.7.13.3"/>
    </reaction>
</comment>
<organism evidence="19 20">
    <name type="scientific">Candidatus Methylobacter oryzae</name>
    <dbReference type="NCBI Taxonomy" id="2497749"/>
    <lineage>
        <taxon>Bacteria</taxon>
        <taxon>Pseudomonadati</taxon>
        <taxon>Pseudomonadota</taxon>
        <taxon>Gammaproteobacteria</taxon>
        <taxon>Methylococcales</taxon>
        <taxon>Methylococcaceae</taxon>
        <taxon>Methylobacter</taxon>
    </lineage>
</organism>
<dbReference type="SMART" id="SM00387">
    <property type="entry name" value="HATPase_c"/>
    <property type="match status" value="1"/>
</dbReference>
<dbReference type="InterPro" id="IPR011006">
    <property type="entry name" value="CheY-like_superfamily"/>
</dbReference>
<evidence type="ECO:0000256" key="12">
    <source>
        <dbReference type="ARBA" id="ARBA00023012"/>
    </source>
</evidence>
<dbReference type="InterPro" id="IPR003661">
    <property type="entry name" value="HisK_dim/P_dom"/>
</dbReference>
<keyword evidence="8" id="KW-0812">Transmembrane</keyword>
<dbReference type="Gene3D" id="3.30.565.10">
    <property type="entry name" value="Histidine kinase-like ATPase, C-terminal domain"/>
    <property type="match status" value="1"/>
</dbReference>
<dbReference type="InterPro" id="IPR036890">
    <property type="entry name" value="HATPase_C_sf"/>
</dbReference>
<dbReference type="SMART" id="SM00448">
    <property type="entry name" value="REC"/>
    <property type="match status" value="1"/>
</dbReference>
<dbReference type="EC" id="2.7.13.3" evidence="3"/>
<dbReference type="PANTHER" id="PTHR43047:SF64">
    <property type="entry name" value="HISTIDINE KINASE CONTAINING CHEY-HOMOLOGOUS RECEIVER DOMAIN AND PAS DOMAIN-RELATED"/>
    <property type="match status" value="1"/>
</dbReference>
<dbReference type="RefSeq" id="WP_127030536.1">
    <property type="nucleotide sequence ID" value="NZ_RYFG02000014.1"/>
</dbReference>
<keyword evidence="7" id="KW-0808">Transferase</keyword>
<dbReference type="SUPFAM" id="SSF47384">
    <property type="entry name" value="Homodimeric domain of signal transducing histidine kinase"/>
    <property type="match status" value="1"/>
</dbReference>
<dbReference type="InterPro" id="IPR036641">
    <property type="entry name" value="HPT_dom_sf"/>
</dbReference>
<dbReference type="SUPFAM" id="SSF47226">
    <property type="entry name" value="Histidine-containing phosphotransfer domain, HPT domain"/>
    <property type="match status" value="1"/>
</dbReference>
<evidence type="ECO:0000313" key="19">
    <source>
        <dbReference type="EMBL" id="TRX02124.1"/>
    </source>
</evidence>
<dbReference type="PROSITE" id="PS50110">
    <property type="entry name" value="RESPONSE_REGULATORY"/>
    <property type="match status" value="1"/>
</dbReference>
<feature type="modified residue" description="Phosphohistidine" evidence="14">
    <location>
        <position position="778"/>
    </location>
</feature>
<protein>
    <recommendedName>
        <fullName evidence="3">histidine kinase</fullName>
        <ecNumber evidence="3">2.7.13.3</ecNumber>
    </recommendedName>
</protein>
<keyword evidence="13" id="KW-0472">Membrane</keyword>
<dbReference type="Pfam" id="PF13188">
    <property type="entry name" value="PAS_8"/>
    <property type="match status" value="1"/>
</dbReference>
<keyword evidence="10" id="KW-0547">Nucleotide-binding</keyword>
<evidence type="ECO:0000256" key="5">
    <source>
        <dbReference type="ARBA" id="ARBA00022519"/>
    </source>
</evidence>
<reference evidence="19 20" key="1">
    <citation type="journal article" date="2019" name="Antonie Van Leeuwenhoek">
        <title>Description of 'Ca. Methylobacter oryzae' KRF1, a novel species from the environmentally important Methylobacter clade 2.</title>
        <authorList>
            <person name="Khatri K."/>
            <person name="Mohite J.A."/>
            <person name="Pandit P.S."/>
            <person name="Bahulikar R."/>
            <person name="Rahalkar M.C."/>
        </authorList>
    </citation>
    <scope>NUCLEOTIDE SEQUENCE [LARGE SCALE GENOMIC DNA]</scope>
    <source>
        <strain evidence="19 20">KRF1</strain>
    </source>
</reference>
<name>A0ABY3CFK3_9GAMM</name>
<dbReference type="Gene3D" id="3.40.50.2300">
    <property type="match status" value="1"/>
</dbReference>
<dbReference type="InterPro" id="IPR004358">
    <property type="entry name" value="Sig_transdc_His_kin-like_C"/>
</dbReference>
<dbReference type="Gene3D" id="1.10.287.130">
    <property type="match status" value="1"/>
</dbReference>
<dbReference type="SMART" id="SM00065">
    <property type="entry name" value="GAF"/>
    <property type="match status" value="1"/>
</dbReference>
<evidence type="ECO:0000256" key="3">
    <source>
        <dbReference type="ARBA" id="ARBA00012438"/>
    </source>
</evidence>
<evidence type="ECO:0000259" key="18">
    <source>
        <dbReference type="PROSITE" id="PS50894"/>
    </source>
</evidence>
<dbReference type="InterPro" id="IPR000014">
    <property type="entry name" value="PAS"/>
</dbReference>
<evidence type="ECO:0000256" key="14">
    <source>
        <dbReference type="PROSITE-ProRule" id="PRU00110"/>
    </source>
</evidence>
<dbReference type="InterPro" id="IPR003594">
    <property type="entry name" value="HATPase_dom"/>
</dbReference>
<proteinExistence type="predicted"/>
<dbReference type="Gene3D" id="3.30.450.20">
    <property type="entry name" value="PAS domain"/>
    <property type="match status" value="1"/>
</dbReference>
<dbReference type="SUPFAM" id="SSF55781">
    <property type="entry name" value="GAF domain-like"/>
    <property type="match status" value="1"/>
</dbReference>
<dbReference type="SUPFAM" id="SSF55874">
    <property type="entry name" value="ATPase domain of HSP90 chaperone/DNA topoisomerase II/histidine kinase"/>
    <property type="match status" value="1"/>
</dbReference>
<comment type="caution">
    <text evidence="19">The sequence shown here is derived from an EMBL/GenBank/DDBJ whole genome shotgun (WGS) entry which is preliminary data.</text>
</comment>
<dbReference type="SUPFAM" id="SSF52172">
    <property type="entry name" value="CheY-like"/>
    <property type="match status" value="1"/>
</dbReference>
<dbReference type="InterPro" id="IPR005467">
    <property type="entry name" value="His_kinase_dom"/>
</dbReference>
<dbReference type="InterPro" id="IPR001789">
    <property type="entry name" value="Sig_transdc_resp-reg_receiver"/>
</dbReference>
<dbReference type="InterPro" id="IPR036097">
    <property type="entry name" value="HisK_dim/P_sf"/>
</dbReference>
<dbReference type="Gene3D" id="3.30.450.40">
    <property type="match status" value="1"/>
</dbReference>
<dbReference type="Proteomes" id="UP000733744">
    <property type="component" value="Unassembled WGS sequence"/>
</dbReference>
<comment type="subcellular location">
    <subcellularLocation>
        <location evidence="2">Cell inner membrane</location>
        <topology evidence="2">Multi-pass membrane protein</topology>
    </subcellularLocation>
</comment>
<evidence type="ECO:0000256" key="10">
    <source>
        <dbReference type="ARBA" id="ARBA00022840"/>
    </source>
</evidence>
<dbReference type="InterPro" id="IPR003018">
    <property type="entry name" value="GAF"/>
</dbReference>
<dbReference type="InterPro" id="IPR035965">
    <property type="entry name" value="PAS-like_dom_sf"/>
</dbReference>
<evidence type="ECO:0000256" key="13">
    <source>
        <dbReference type="ARBA" id="ARBA00023136"/>
    </source>
</evidence>
<dbReference type="PROSITE" id="PS50109">
    <property type="entry name" value="HIS_KIN"/>
    <property type="match status" value="1"/>
</dbReference>
<evidence type="ECO:0000256" key="11">
    <source>
        <dbReference type="ARBA" id="ARBA00022989"/>
    </source>
</evidence>
<keyword evidence="4" id="KW-1003">Cell membrane</keyword>
<dbReference type="CDD" id="cd17546">
    <property type="entry name" value="REC_hyHK_CKI1_RcsC-like"/>
    <property type="match status" value="1"/>
</dbReference>
<dbReference type="Pfam" id="PF13185">
    <property type="entry name" value="GAF_2"/>
    <property type="match status" value="1"/>
</dbReference>
<evidence type="ECO:0000256" key="1">
    <source>
        <dbReference type="ARBA" id="ARBA00000085"/>
    </source>
</evidence>
<feature type="domain" description="Response regulatory" evidence="17">
    <location>
        <begin position="583"/>
        <end position="702"/>
    </location>
</feature>
<dbReference type="PRINTS" id="PR00344">
    <property type="entry name" value="BCTRLSENSOR"/>
</dbReference>
<evidence type="ECO:0000256" key="8">
    <source>
        <dbReference type="ARBA" id="ARBA00022692"/>
    </source>
</evidence>
<dbReference type="InterPro" id="IPR029016">
    <property type="entry name" value="GAF-like_dom_sf"/>
</dbReference>
<dbReference type="Gene3D" id="1.20.120.160">
    <property type="entry name" value="HPT domain"/>
    <property type="match status" value="1"/>
</dbReference>
<dbReference type="CDD" id="cd00088">
    <property type="entry name" value="HPT"/>
    <property type="match status" value="1"/>
</dbReference>
<dbReference type="Pfam" id="PF01627">
    <property type="entry name" value="Hpt"/>
    <property type="match status" value="1"/>
</dbReference>
<gene>
    <name evidence="19" type="ORF">EKO24_003070</name>
</gene>
<keyword evidence="20" id="KW-1185">Reference proteome</keyword>
<dbReference type="SUPFAM" id="SSF55785">
    <property type="entry name" value="PYP-like sensor domain (PAS domain)"/>
    <property type="match status" value="1"/>
</dbReference>
<evidence type="ECO:0000256" key="9">
    <source>
        <dbReference type="ARBA" id="ARBA00022777"/>
    </source>
</evidence>
<sequence length="833" mass="92339">MDGHHYCIATDYEPIPSFWYAHAMEQLVEVVQQLSLARDLATVMDIVRHAARKLTGADGATFVLRDNDKCFYAEEDAISPLWKGQRFPMSSCISGWAMINRQPAVIEDIYADSRIPTDAYRPTFVRSLVMVPIRTCDPVGAIGNYWATKSLPSPEQVKVLQALADVTAVTMENVRMYEELEQRVQQRTWELQSILDNIQVGVIFAVGNQIVRANPKSAEIFDYSSPDAMLNIALPDLLRAKDTNLSLIDIARSKLIEGKVFNIETRICSQNKIAFWGHLIAKSLDATADPGSEIWVIEDISEAKAKEKTLNELKIAAENANQAKDSFLATMSHEIRTPLTGILGMMELLSLSQLDSTQRMTLDRAWGSSRSLLRIVNDILDWSKIEEGKLELAQQPTSIPQLLQDVVNTYSRVASAKNLMLSQRTDNRMSPAHIVDPLRLSQVLNNFVSNAIKFTQQGKIALYAELIEHHDGAERIRFSVKDTGIGIAKNVQEHLFERYRQESADTARMYGGTGLGLAICRRLAELMDGQITLASEPGLGTTFSIELTLPISNATGIVLESLHLEVEQRAVTPLFKNDAEAPKILAVDDHPINRDLLASQLKLLGLRAETAVNGEMGLSMWRKGPFALVITDCHMPEMDGYTLARTIRQIEAEEMRPRTTVIAWTANALAEETERCHAAGMDELLVKPANLSQLKQVLAKCLAVADTGTVPSSSLKPDTDHDPNIAPIDYSVLNQIVPNSGAQIQILLDFQTHIRSDYAALLQYLQQSDFSNAGSTAHRMKGSCRMVGAESLAQACAAIEHATCNMNLTGVWAAKTVLDEAIRQFEKYLVEIV</sequence>
<dbReference type="CDD" id="cd16922">
    <property type="entry name" value="HATPase_EvgS-ArcB-TorS-like"/>
    <property type="match status" value="1"/>
</dbReference>
<evidence type="ECO:0000256" key="6">
    <source>
        <dbReference type="ARBA" id="ARBA00022553"/>
    </source>
</evidence>
<dbReference type="InterPro" id="IPR008207">
    <property type="entry name" value="Sig_transdc_His_kin_Hpt_dom"/>
</dbReference>
<feature type="domain" description="Histidine kinase" evidence="16">
    <location>
        <begin position="330"/>
        <end position="551"/>
    </location>
</feature>
<keyword evidence="12" id="KW-0902">Two-component regulatory system</keyword>
<dbReference type="Pfam" id="PF02518">
    <property type="entry name" value="HATPase_c"/>
    <property type="match status" value="1"/>
</dbReference>
<evidence type="ECO:0000256" key="7">
    <source>
        <dbReference type="ARBA" id="ARBA00022679"/>
    </source>
</evidence>
<feature type="domain" description="HPt" evidence="18">
    <location>
        <begin position="739"/>
        <end position="833"/>
    </location>
</feature>
<evidence type="ECO:0000259" key="17">
    <source>
        <dbReference type="PROSITE" id="PS50110"/>
    </source>
</evidence>
<keyword evidence="9" id="KW-0418">Kinase</keyword>
<dbReference type="Pfam" id="PF00512">
    <property type="entry name" value="HisKA"/>
    <property type="match status" value="1"/>
</dbReference>
<feature type="modified residue" description="4-aspartylphosphate" evidence="15">
    <location>
        <position position="632"/>
    </location>
</feature>
<dbReference type="SMART" id="SM00388">
    <property type="entry name" value="HisKA"/>
    <property type="match status" value="1"/>
</dbReference>
<dbReference type="Pfam" id="PF00072">
    <property type="entry name" value="Response_reg"/>
    <property type="match status" value="1"/>
</dbReference>
<keyword evidence="5" id="KW-0997">Cell inner membrane</keyword>
<dbReference type="PROSITE" id="PS50894">
    <property type="entry name" value="HPT"/>
    <property type="match status" value="1"/>
</dbReference>
<keyword evidence="11" id="KW-1133">Transmembrane helix</keyword>
<evidence type="ECO:0000256" key="15">
    <source>
        <dbReference type="PROSITE-ProRule" id="PRU00169"/>
    </source>
</evidence>
<dbReference type="CDD" id="cd00082">
    <property type="entry name" value="HisKA"/>
    <property type="match status" value="1"/>
</dbReference>